<dbReference type="Pfam" id="PF02254">
    <property type="entry name" value="TrkA_N"/>
    <property type="match status" value="1"/>
</dbReference>
<dbReference type="SUPFAM" id="SSF51735">
    <property type="entry name" value="NAD(P)-binding Rossmann-fold domains"/>
    <property type="match status" value="1"/>
</dbReference>
<feature type="domain" description="RCK C-terminal" evidence="2">
    <location>
        <begin position="265"/>
        <end position="348"/>
    </location>
</feature>
<name>A0ABT5B192_9BACT</name>
<dbReference type="InterPro" id="IPR003148">
    <property type="entry name" value="RCK_N"/>
</dbReference>
<evidence type="ECO:0000259" key="2">
    <source>
        <dbReference type="PROSITE" id="PS51202"/>
    </source>
</evidence>
<dbReference type="InterPro" id="IPR050721">
    <property type="entry name" value="Trk_Ktr_HKT_K-transport"/>
</dbReference>
<dbReference type="Proteomes" id="UP001217838">
    <property type="component" value="Unassembled WGS sequence"/>
</dbReference>
<comment type="caution">
    <text evidence="3">The sequence shown here is derived from an EMBL/GenBank/DDBJ whole genome shotgun (WGS) entry which is preliminary data.</text>
</comment>
<sequence length="348" mass="38348">MPVRRVRTPLLARLRFLAYALRLLAPRLAILAALTIAGGLTLLARGSAQEVAALDFVAACYQVYTQLFFEHVSGLPDDWVLRLMYFTVPIAGAFIVAEGLLKVGLSLFDFNNHQTAWIRIMAQTYRDHIILIGLGHVGFRVLEELLERSHPVIVVEARGDGPFVEEARARGVPLMIGDARRESLLRDLGLDHAKCLVACTDDDLVNLEVGLDARQINPNIRLVMRFFDQNMARKLGKAFSVDSIFSTSALSAPLFAAAALDERIHGAYRLGDTLMATLELEITPTSPLVGKNATEIRALLDAPVVGVRRGKEPPTHRFRREEPRHAGESIIVHVAVDEIAAVKARARG</sequence>
<protein>
    <submittedName>
        <fullName evidence="3">NAD-binding protein</fullName>
    </submittedName>
</protein>
<evidence type="ECO:0000259" key="1">
    <source>
        <dbReference type="PROSITE" id="PS51201"/>
    </source>
</evidence>
<dbReference type="PANTHER" id="PTHR43833">
    <property type="entry name" value="POTASSIUM CHANNEL PROTEIN 2-RELATED-RELATED"/>
    <property type="match status" value="1"/>
</dbReference>
<dbReference type="InterPro" id="IPR006037">
    <property type="entry name" value="RCK_C"/>
</dbReference>
<proteinExistence type="predicted"/>
<dbReference type="RefSeq" id="WP_271994701.1">
    <property type="nucleotide sequence ID" value="NZ_JAQNDN010000001.1"/>
</dbReference>
<dbReference type="PROSITE" id="PS51201">
    <property type="entry name" value="RCK_N"/>
    <property type="match status" value="1"/>
</dbReference>
<gene>
    <name evidence="3" type="ORF">POL58_04280</name>
</gene>
<dbReference type="PROSITE" id="PS51202">
    <property type="entry name" value="RCK_C"/>
    <property type="match status" value="1"/>
</dbReference>
<organism evidence="3 4">
    <name type="scientific">Nannocystis radixulma</name>
    <dbReference type="NCBI Taxonomy" id="2995305"/>
    <lineage>
        <taxon>Bacteria</taxon>
        <taxon>Pseudomonadati</taxon>
        <taxon>Myxococcota</taxon>
        <taxon>Polyangia</taxon>
        <taxon>Nannocystales</taxon>
        <taxon>Nannocystaceae</taxon>
        <taxon>Nannocystis</taxon>
    </lineage>
</organism>
<reference evidence="3 4" key="1">
    <citation type="submission" date="2022-11" db="EMBL/GenBank/DDBJ databases">
        <title>Minimal conservation of predation-associated metabolite biosynthetic gene clusters underscores biosynthetic potential of Myxococcota including descriptions for ten novel species: Archangium lansinium sp. nov., Myxococcus landrumus sp. nov., Nannocystis bai.</title>
        <authorList>
            <person name="Ahearne A."/>
            <person name="Stevens C."/>
            <person name="Dowd S."/>
        </authorList>
    </citation>
    <scope>NUCLEOTIDE SEQUENCE [LARGE SCALE GENOMIC DNA]</scope>
    <source>
        <strain evidence="3 4">NCELM</strain>
    </source>
</reference>
<dbReference type="PANTHER" id="PTHR43833:SF11">
    <property type="entry name" value="VOLTAGE-GATED POTASSIUM CHANNEL KCH"/>
    <property type="match status" value="1"/>
</dbReference>
<dbReference type="EMBL" id="JAQNDN010000001">
    <property type="protein sequence ID" value="MDC0666937.1"/>
    <property type="molecule type" value="Genomic_DNA"/>
</dbReference>
<keyword evidence="4" id="KW-1185">Reference proteome</keyword>
<accession>A0ABT5B192</accession>
<evidence type="ECO:0000313" key="4">
    <source>
        <dbReference type="Proteomes" id="UP001217838"/>
    </source>
</evidence>
<evidence type="ECO:0000313" key="3">
    <source>
        <dbReference type="EMBL" id="MDC0666937.1"/>
    </source>
</evidence>
<feature type="domain" description="RCK N-terminal" evidence="1">
    <location>
        <begin position="126"/>
        <end position="245"/>
    </location>
</feature>
<dbReference type="InterPro" id="IPR036291">
    <property type="entry name" value="NAD(P)-bd_dom_sf"/>
</dbReference>
<dbReference type="Gene3D" id="3.40.50.720">
    <property type="entry name" value="NAD(P)-binding Rossmann-like Domain"/>
    <property type="match status" value="1"/>
</dbReference>